<feature type="non-terminal residue" evidence="2">
    <location>
        <position position="347"/>
    </location>
</feature>
<dbReference type="AlphaFoldDB" id="A0A6J4U6J5"/>
<feature type="compositionally biased region" description="Basic and acidic residues" evidence="1">
    <location>
        <begin position="214"/>
        <end position="225"/>
    </location>
</feature>
<organism evidence="2">
    <name type="scientific">uncultured Sphingomonadaceae bacterium</name>
    <dbReference type="NCBI Taxonomy" id="169976"/>
    <lineage>
        <taxon>Bacteria</taxon>
        <taxon>Pseudomonadati</taxon>
        <taxon>Pseudomonadota</taxon>
        <taxon>Alphaproteobacteria</taxon>
        <taxon>Sphingomonadales</taxon>
        <taxon>Sphingomonadaceae</taxon>
        <taxon>environmental samples</taxon>
    </lineage>
</organism>
<evidence type="ECO:0000256" key="1">
    <source>
        <dbReference type="SAM" id="MobiDB-lite"/>
    </source>
</evidence>
<feature type="compositionally biased region" description="Basic residues" evidence="1">
    <location>
        <begin position="226"/>
        <end position="238"/>
    </location>
</feature>
<feature type="region of interest" description="Disordered" evidence="1">
    <location>
        <begin position="1"/>
        <end position="347"/>
    </location>
</feature>
<feature type="compositionally biased region" description="Basic and acidic residues" evidence="1">
    <location>
        <begin position="191"/>
        <end position="201"/>
    </location>
</feature>
<feature type="compositionally biased region" description="Basic residues" evidence="1">
    <location>
        <begin position="249"/>
        <end position="268"/>
    </location>
</feature>
<reference evidence="2" key="1">
    <citation type="submission" date="2020-02" db="EMBL/GenBank/DDBJ databases">
        <authorList>
            <person name="Meier V. D."/>
        </authorList>
    </citation>
    <scope>NUCLEOTIDE SEQUENCE</scope>
    <source>
        <strain evidence="2">AVDCRST_MAG91</strain>
    </source>
</reference>
<feature type="compositionally biased region" description="Basic residues" evidence="1">
    <location>
        <begin position="58"/>
        <end position="82"/>
    </location>
</feature>
<sequence length="347" mass="39614">DRPRHRRRRVHRLQHRRSPRPRWPPRPRLRRAGPPRRGSQSRLAPIQPRRPDRGDPRRHPRRGPPRARGARLRRGLPHGRAGRGHDQPRRAARRFRDQHRGHAEPSGGAPPPGRQGPADLRQHQQGLWRPRRHRLPAGRRSIRPRRPGDPSPRHPRIAPARLPHALRLLQGRRRPVCPRLRPQLRAPHGGAPHELHLRPPPDGHGGSGLGRPFPDPRARRPPDHALRRRLPGPRHPRCGGRGGRVHGGVARHRPRVRPRVQSRRRPRQRGVPAHAPRPHRRADRPQGRPLVRGLARGRPALLRRRHPRDRGRARSVPRQAVAAGRGRARDLAVGGPRPSHAPIAGRV</sequence>
<proteinExistence type="predicted"/>
<feature type="compositionally biased region" description="Low complexity" evidence="1">
    <location>
        <begin position="157"/>
        <end position="169"/>
    </location>
</feature>
<feature type="non-terminal residue" evidence="2">
    <location>
        <position position="1"/>
    </location>
</feature>
<accession>A0A6J4U6J5</accession>
<evidence type="ECO:0000313" key="2">
    <source>
        <dbReference type="EMBL" id="CAA9539767.1"/>
    </source>
</evidence>
<dbReference type="EMBL" id="CADCVX010000650">
    <property type="protein sequence ID" value="CAA9539767.1"/>
    <property type="molecule type" value="Genomic_DNA"/>
</dbReference>
<name>A0A6J4U6J5_9SPHN</name>
<gene>
    <name evidence="2" type="ORF">AVDCRST_MAG91-3740</name>
</gene>
<feature type="compositionally biased region" description="Basic residues" evidence="1">
    <location>
        <begin position="301"/>
        <end position="315"/>
    </location>
</feature>
<protein>
    <submittedName>
        <fullName evidence="2">Nucleoside-diphosphate-sugar epimerases</fullName>
    </submittedName>
</protein>
<feature type="compositionally biased region" description="Basic and acidic residues" evidence="1">
    <location>
        <begin position="83"/>
        <end position="103"/>
    </location>
</feature>
<feature type="compositionally biased region" description="Basic residues" evidence="1">
    <location>
        <begin position="129"/>
        <end position="145"/>
    </location>
</feature>
<feature type="compositionally biased region" description="Low complexity" evidence="1">
    <location>
        <begin position="318"/>
        <end position="335"/>
    </location>
</feature>
<feature type="compositionally biased region" description="Basic residues" evidence="1">
    <location>
        <begin position="1"/>
        <end position="34"/>
    </location>
</feature>